<organism evidence="8 10">
    <name type="scientific">Lactobacillus gasseri</name>
    <dbReference type="NCBI Taxonomy" id="1596"/>
    <lineage>
        <taxon>Bacteria</taxon>
        <taxon>Bacillati</taxon>
        <taxon>Bacillota</taxon>
        <taxon>Bacilli</taxon>
        <taxon>Lactobacillales</taxon>
        <taxon>Lactobacillaceae</taxon>
        <taxon>Lactobacillus</taxon>
    </lineage>
</organism>
<reference evidence="9" key="2">
    <citation type="submission" date="2021-03" db="EMBL/GenBank/DDBJ databases">
        <title>Whole genome sequence of Lactobacillus gasseri HL75.</title>
        <authorList>
            <person name="Kim J.-M."/>
            <person name="Chung S.H."/>
            <person name="Kim J.-S."/>
        </authorList>
    </citation>
    <scope>NUCLEOTIDE SEQUENCE</scope>
    <source>
        <strain evidence="9">HL75</strain>
    </source>
</reference>
<evidence type="ECO:0000313" key="9">
    <source>
        <dbReference type="EMBL" id="QTD65935.1"/>
    </source>
</evidence>
<dbReference type="Proteomes" id="UP000234740">
    <property type="component" value="Unassembled WGS sequence"/>
</dbReference>
<keyword evidence="2" id="KW-0805">Transcription regulation</keyword>
<evidence type="ECO:0000256" key="1">
    <source>
        <dbReference type="ARBA" id="ARBA00011738"/>
    </source>
</evidence>
<dbReference type="InterPro" id="IPR036390">
    <property type="entry name" value="WH_DNA-bd_sf"/>
</dbReference>
<evidence type="ECO:0000313" key="10">
    <source>
        <dbReference type="Proteomes" id="UP000234740"/>
    </source>
</evidence>
<dbReference type="InterPro" id="IPR050118">
    <property type="entry name" value="Pur/Pyrimidine_PRTase"/>
</dbReference>
<name>A0A1V3Y213_LACGS</name>
<feature type="domain" description="Phosphoribosyltransferase" evidence="6">
    <location>
        <begin position="106"/>
        <end position="244"/>
    </location>
</feature>
<dbReference type="GO" id="GO:0045982">
    <property type="term" value="P:negative regulation of purine nucleobase metabolic process"/>
    <property type="evidence" value="ECO:0007669"/>
    <property type="project" value="InterPro"/>
</dbReference>
<evidence type="ECO:0000313" key="8">
    <source>
        <dbReference type="EMBL" id="PKZ90685.1"/>
    </source>
</evidence>
<dbReference type="InterPro" id="IPR010078">
    <property type="entry name" value="PurR_Bsub"/>
</dbReference>
<dbReference type="GO" id="GO:0003677">
    <property type="term" value="F:DNA binding"/>
    <property type="evidence" value="ECO:0007669"/>
    <property type="project" value="UniProtKB-KW"/>
</dbReference>
<evidence type="ECO:0000259" key="7">
    <source>
        <dbReference type="Pfam" id="PF09182"/>
    </source>
</evidence>
<dbReference type="GO" id="GO:0045892">
    <property type="term" value="P:negative regulation of DNA-templated transcription"/>
    <property type="evidence" value="ECO:0007669"/>
    <property type="project" value="InterPro"/>
</dbReference>
<evidence type="ECO:0000256" key="2">
    <source>
        <dbReference type="ARBA" id="ARBA00023015"/>
    </source>
</evidence>
<dbReference type="Proteomes" id="UP000663932">
    <property type="component" value="Chromosome"/>
</dbReference>
<dbReference type="Pfam" id="PF00156">
    <property type="entry name" value="Pribosyltran"/>
    <property type="match status" value="1"/>
</dbReference>
<comment type="subunit">
    <text evidence="1">Homodimer.</text>
</comment>
<dbReference type="InterPro" id="IPR029057">
    <property type="entry name" value="PRTase-like"/>
</dbReference>
<dbReference type="EMBL" id="CP071801">
    <property type="protein sequence ID" value="QTD65935.1"/>
    <property type="molecule type" value="Genomic_DNA"/>
</dbReference>
<reference evidence="8 10" key="1">
    <citation type="submission" date="2017-12" db="EMBL/GenBank/DDBJ databases">
        <title>Phylogenetic diversity of female urinary microbiome.</title>
        <authorList>
            <person name="Thomas-White K."/>
            <person name="Wolfe A.J."/>
        </authorList>
    </citation>
    <scope>NUCLEOTIDE SEQUENCE [LARGE SCALE GENOMIC DNA]</scope>
    <source>
        <strain evidence="8 10">UMB0099</strain>
    </source>
</reference>
<dbReference type="InterPro" id="IPR000836">
    <property type="entry name" value="PRTase_dom"/>
</dbReference>
<sequence>MKRSERLVDMVKYLLARPHTLIALPFFADRYGAAKSSISEDLAILRQTLASDQNGILETVAGAAGGVRYIPFVGKKEATNYLHDLADRIEDPDRILPGNFVYLSDILGSPQDLQQIGQLIATKYAYSNVDYVMTIETKGIAIAQAVSRFLNVPFVMVRRRPKITEGSTISVNYVASSSERVEKMELAKRLLPEGSNVLIVDDFMKGGGTLTGMEELVKEFKGTVAGMCVLCETKYASQKVVDDYQSLIKITEVDRTKKLIKVRPGNFLEQTDFNRFPK</sequence>
<dbReference type="PANTHER" id="PTHR43864:SF2">
    <property type="entry name" value="PUR OPERON REPRESSOR"/>
    <property type="match status" value="1"/>
</dbReference>
<keyword evidence="3" id="KW-0238">DNA-binding</keyword>
<dbReference type="Gene3D" id="1.10.10.10">
    <property type="entry name" value="Winged helix-like DNA-binding domain superfamily/Winged helix DNA-binding domain"/>
    <property type="match status" value="1"/>
</dbReference>
<dbReference type="PANTHER" id="PTHR43864">
    <property type="entry name" value="HYPOXANTHINE/GUANINE PHOSPHORIBOSYLTRANSFERASE"/>
    <property type="match status" value="1"/>
</dbReference>
<dbReference type="AlphaFoldDB" id="A0A1V3Y213"/>
<evidence type="ECO:0000259" key="6">
    <source>
        <dbReference type="Pfam" id="PF00156"/>
    </source>
</evidence>
<evidence type="ECO:0000256" key="5">
    <source>
        <dbReference type="ARBA" id="ARBA00049656"/>
    </source>
</evidence>
<dbReference type="InterPro" id="IPR036388">
    <property type="entry name" value="WH-like_DNA-bd_sf"/>
</dbReference>
<keyword evidence="4" id="KW-0804">Transcription</keyword>
<feature type="domain" description="Bacterial purine repressor N-terminal" evidence="7">
    <location>
        <begin position="2"/>
        <end position="71"/>
    </location>
</feature>
<dbReference type="SUPFAM" id="SSF46785">
    <property type="entry name" value="Winged helix' DNA-binding domain"/>
    <property type="match status" value="1"/>
</dbReference>
<dbReference type="CDD" id="cd06223">
    <property type="entry name" value="PRTases_typeI"/>
    <property type="match status" value="1"/>
</dbReference>
<accession>A0A1V3Y213</accession>
<dbReference type="NCBIfam" id="TIGR01743">
    <property type="entry name" value="purR_Bsub"/>
    <property type="match status" value="1"/>
</dbReference>
<evidence type="ECO:0000256" key="3">
    <source>
        <dbReference type="ARBA" id="ARBA00023125"/>
    </source>
</evidence>
<evidence type="ECO:0000256" key="4">
    <source>
        <dbReference type="ARBA" id="ARBA00023163"/>
    </source>
</evidence>
<dbReference type="SUPFAM" id="SSF53271">
    <property type="entry name" value="PRTase-like"/>
    <property type="match status" value="1"/>
</dbReference>
<dbReference type="GeneID" id="48924227"/>
<dbReference type="RefSeq" id="WP_039155628.1">
    <property type="nucleotide sequence ID" value="NZ_CABHMU010000032.1"/>
</dbReference>
<dbReference type="EMBL" id="PKKC01000002">
    <property type="protein sequence ID" value="PKZ90685.1"/>
    <property type="molecule type" value="Genomic_DNA"/>
</dbReference>
<dbReference type="Pfam" id="PF09182">
    <property type="entry name" value="PuR_N"/>
    <property type="match status" value="1"/>
</dbReference>
<proteinExistence type="inferred from homology"/>
<dbReference type="Gene3D" id="3.40.50.2020">
    <property type="match status" value="1"/>
</dbReference>
<dbReference type="InterPro" id="IPR015265">
    <property type="entry name" value="PuR_N"/>
</dbReference>
<comment type="similarity">
    <text evidence="5">Belongs to the purine/pyrimidine phosphoribosyltransferase family. PurR subfamily.</text>
</comment>
<protein>
    <submittedName>
        <fullName evidence="8">Pur operon repressor</fullName>
    </submittedName>
</protein>
<gene>
    <name evidence="9" type="primary">purR</name>
    <name evidence="8" type="ORF">CYJ86_06135</name>
    <name evidence="9" type="ORF">J3E67_000220</name>
</gene>